<dbReference type="Pfam" id="PF00249">
    <property type="entry name" value="Myb_DNA-binding"/>
    <property type="match status" value="1"/>
</dbReference>
<feature type="compositionally biased region" description="Polar residues" evidence="3">
    <location>
        <begin position="156"/>
        <end position="167"/>
    </location>
</feature>
<dbReference type="GO" id="GO:0003677">
    <property type="term" value="F:DNA binding"/>
    <property type="evidence" value="ECO:0007669"/>
    <property type="project" value="TreeGrafter"/>
</dbReference>
<dbReference type="OrthoDB" id="2339771at2759"/>
<feature type="compositionally biased region" description="Polar residues" evidence="3">
    <location>
        <begin position="237"/>
        <end position="246"/>
    </location>
</feature>
<feature type="region of interest" description="Disordered" evidence="3">
    <location>
        <begin position="116"/>
        <end position="220"/>
    </location>
</feature>
<accession>A0A3L6PQS6</accession>
<comment type="caution">
    <text evidence="5">The sequence shown here is derived from an EMBL/GenBank/DDBJ whole genome shotgun (WGS) entry which is preliminary data.</text>
</comment>
<comment type="subcellular location">
    <subcellularLocation>
        <location evidence="1">Nucleus</location>
    </subcellularLocation>
</comment>
<dbReference type="AlphaFoldDB" id="A0A3L6PQS6"/>
<dbReference type="GO" id="GO:0006351">
    <property type="term" value="P:DNA-templated transcription"/>
    <property type="evidence" value="ECO:0007669"/>
    <property type="project" value="InterPro"/>
</dbReference>
<feature type="compositionally biased region" description="Polar residues" evidence="3">
    <location>
        <begin position="410"/>
        <end position="420"/>
    </location>
</feature>
<evidence type="ECO:0000256" key="1">
    <source>
        <dbReference type="ARBA" id="ARBA00004123"/>
    </source>
</evidence>
<gene>
    <name evidence="5" type="ORF">C2845_PM14G18190</name>
</gene>
<feature type="compositionally biased region" description="Basic and acidic residues" evidence="3">
    <location>
        <begin position="421"/>
        <end position="432"/>
    </location>
</feature>
<feature type="region of interest" description="Disordered" evidence="3">
    <location>
        <begin position="410"/>
        <end position="518"/>
    </location>
</feature>
<evidence type="ECO:0000256" key="3">
    <source>
        <dbReference type="SAM" id="MobiDB-lite"/>
    </source>
</evidence>
<evidence type="ECO:0000259" key="4">
    <source>
        <dbReference type="SMART" id="SM01135"/>
    </source>
</evidence>
<feature type="compositionally biased region" description="Basic residues" evidence="3">
    <location>
        <begin position="172"/>
        <end position="190"/>
    </location>
</feature>
<dbReference type="EMBL" id="PQIB02000016">
    <property type="protein sequence ID" value="RLM61147.1"/>
    <property type="molecule type" value="Genomic_DNA"/>
</dbReference>
<feature type="region of interest" description="Disordered" evidence="3">
    <location>
        <begin position="235"/>
        <end position="271"/>
    </location>
</feature>
<dbReference type="GO" id="GO:0051726">
    <property type="term" value="P:regulation of cell cycle"/>
    <property type="evidence" value="ECO:0007669"/>
    <property type="project" value="TreeGrafter"/>
</dbReference>
<feature type="compositionally biased region" description="Basic residues" evidence="3">
    <location>
        <begin position="130"/>
        <end position="140"/>
    </location>
</feature>
<proteinExistence type="predicted"/>
<evidence type="ECO:0000256" key="2">
    <source>
        <dbReference type="ARBA" id="ARBA00023242"/>
    </source>
</evidence>
<dbReference type="Gene3D" id="1.20.58.1880">
    <property type="match status" value="1"/>
</dbReference>
<dbReference type="PANTHER" id="PTHR21689">
    <property type="entry name" value="LIN-9"/>
    <property type="match status" value="1"/>
</dbReference>
<dbReference type="InterPro" id="IPR001005">
    <property type="entry name" value="SANT/Myb"/>
</dbReference>
<feature type="region of interest" description="Disordered" evidence="3">
    <location>
        <begin position="1052"/>
        <end position="1093"/>
    </location>
</feature>
<reference evidence="6" key="1">
    <citation type="journal article" date="2019" name="Nat. Commun.">
        <title>The genome of broomcorn millet.</title>
        <authorList>
            <person name="Zou C."/>
            <person name="Miki D."/>
            <person name="Li D."/>
            <person name="Tang Q."/>
            <person name="Xiao L."/>
            <person name="Rajput S."/>
            <person name="Deng P."/>
            <person name="Jia W."/>
            <person name="Huang R."/>
            <person name="Zhang M."/>
            <person name="Sun Y."/>
            <person name="Hu J."/>
            <person name="Fu X."/>
            <person name="Schnable P.S."/>
            <person name="Li F."/>
            <person name="Zhang H."/>
            <person name="Feng B."/>
            <person name="Zhu X."/>
            <person name="Liu R."/>
            <person name="Schnable J.C."/>
            <person name="Zhu J.-K."/>
            <person name="Zhang H."/>
        </authorList>
    </citation>
    <scope>NUCLEOTIDE SEQUENCE [LARGE SCALE GENOMIC DNA]</scope>
</reference>
<feature type="compositionally biased region" description="Polar residues" evidence="3">
    <location>
        <begin position="484"/>
        <end position="494"/>
    </location>
</feature>
<dbReference type="CDD" id="cd00167">
    <property type="entry name" value="SANT"/>
    <property type="match status" value="1"/>
</dbReference>
<sequence length="1171" mass="129799">MASARKVRNANKRYAKINDDWKTEDTASVPKSKVRKKKLSDMLGSQWSKEELESFYGAYRKYGKDWRKIAGAIRDRTSDMAEALYNMNKAYLSLPEGTATAAGLIAMMTDHYNILDGSNSDHESNDSPKTSRKPQKRGRAKFQSVSKTSDTRYPDQLQSQPASSSYGCLSLLKKKRSGGNRPRAVGKRTPRVPVASMYHRDERGAPNRQAKPDSNNGDDEGAHVAALALAEVYQRGGSPQVSQTPGRSGDHMFLSPIRSNDRKNADSEMGSSKLHGFQLDADYPEASLGSREAETGDYTKGASYLMTNKGPPSGKPQKKVKRSQKRRKKAARKTGDQYEYDGEACSGTEEGHSGRKAKEEPELETLGRKTAWPSSTSNKRSRQLFFDDESSALDALHTLADLSVNILQPSSVLESESSAQIKDENKDNDSDGKPSMPAAVSVYEQKDNSKSIAKKLKRQSEIASTDMVTRKKAKHSKDPHHDGSTTSEVKQQGCTCGVKTEKKKRKSSTGKVSKDEKNILKDVEKTEVSAEEGKTSSNKAHTDFGKVVMDIAETTTQGEMTPQADLTSEVKSHRKLGIQKSLSQECKPTEGAGDSGSEKLSYSLSNIIDVKDKLSHCLSSRLLRRWCMFEWFYSAIDYPWFAKSEFVEYLNHVKLGHVPRLTRVEWGVIRSSLGKPRRLSKQFLREEREKLSQYRDSVRQHYAELRSGVREGLPTDLARPLAVGQRVIACHPRTRELHDGNVLTVDHNRCRVQFDRPELGVEFVMDIDCMPLHPLENFPESLRQQNIVNEYYSRLSEANEDQMKELGTRGLTRFTSNLNSADATFHIPSSHPISTVMKQAKGDSIDSIAQAKATVNEVTAATQQAMYNQPSTLSQIQEREADIRALAELSRALDKKASATRLEALLVELRHMNEEVSGKQKDGEIIRDLEHFRKQYAMVLVQLRDSNDQVAAALLSLRQRNTYHGNPVQSYPKSMENGMAFAGAPDPYNLFGYINPESGSQVIEVIETSKCRAKMMVNVAIQAMCKVSEGENAFAKIGEALDNLNGRGTGSGSSILGIRRIPPDSGQSNASYQDNGTPAPATNSSSRLPNGCDSDGQFPTELISSCVAMMLMIKNCTEKQYHPAEVAHILDSALSGLQPCSSQNIPIFREIEMCMGIIKNQMLALIPTPSG</sequence>
<protein>
    <submittedName>
        <fullName evidence="5">Protein ALWAYS EARLY 2 isoform X2</fullName>
    </submittedName>
</protein>
<organism evidence="5 6">
    <name type="scientific">Panicum miliaceum</name>
    <name type="common">Proso millet</name>
    <name type="synonym">Broomcorn millet</name>
    <dbReference type="NCBI Taxonomy" id="4540"/>
    <lineage>
        <taxon>Eukaryota</taxon>
        <taxon>Viridiplantae</taxon>
        <taxon>Streptophyta</taxon>
        <taxon>Embryophyta</taxon>
        <taxon>Tracheophyta</taxon>
        <taxon>Spermatophyta</taxon>
        <taxon>Magnoliopsida</taxon>
        <taxon>Liliopsida</taxon>
        <taxon>Poales</taxon>
        <taxon>Poaceae</taxon>
        <taxon>PACMAD clade</taxon>
        <taxon>Panicoideae</taxon>
        <taxon>Panicodae</taxon>
        <taxon>Paniceae</taxon>
        <taxon>Panicinae</taxon>
        <taxon>Panicum</taxon>
        <taxon>Panicum sect. Panicum</taxon>
    </lineage>
</organism>
<dbReference type="STRING" id="4540.A0A3L6PQS6"/>
<dbReference type="SMART" id="SM01135">
    <property type="entry name" value="DIRP"/>
    <property type="match status" value="1"/>
</dbReference>
<feature type="compositionally biased region" description="Basic and acidic residues" evidence="3">
    <location>
        <begin position="349"/>
        <end position="360"/>
    </location>
</feature>
<dbReference type="InterPro" id="IPR010561">
    <property type="entry name" value="LIN-9/ALY1"/>
</dbReference>
<dbReference type="InterPro" id="IPR033471">
    <property type="entry name" value="DIRP"/>
</dbReference>
<dbReference type="GO" id="GO:0005654">
    <property type="term" value="C:nucleoplasm"/>
    <property type="evidence" value="ECO:0007669"/>
    <property type="project" value="TreeGrafter"/>
</dbReference>
<dbReference type="PANTHER" id="PTHR21689:SF2">
    <property type="entry name" value="PROTEIN LIN-9 HOMOLOG"/>
    <property type="match status" value="1"/>
</dbReference>
<keyword evidence="2" id="KW-0539">Nucleus</keyword>
<dbReference type="GO" id="GO:0017053">
    <property type="term" value="C:transcription repressor complex"/>
    <property type="evidence" value="ECO:0007669"/>
    <property type="project" value="InterPro"/>
</dbReference>
<keyword evidence="6" id="KW-1185">Reference proteome</keyword>
<name>A0A3L6PQS6_PANMI</name>
<feature type="region of interest" description="Disordered" evidence="3">
    <location>
        <begin position="302"/>
        <end position="382"/>
    </location>
</feature>
<dbReference type="InterPro" id="IPR009057">
    <property type="entry name" value="Homeodomain-like_sf"/>
</dbReference>
<feature type="compositionally biased region" description="Basic residues" evidence="3">
    <location>
        <begin position="316"/>
        <end position="332"/>
    </location>
</feature>
<dbReference type="GO" id="GO:0006357">
    <property type="term" value="P:regulation of transcription by RNA polymerase II"/>
    <property type="evidence" value="ECO:0007669"/>
    <property type="project" value="TreeGrafter"/>
</dbReference>
<dbReference type="Pfam" id="PF06584">
    <property type="entry name" value="DIRP"/>
    <property type="match status" value="1"/>
</dbReference>
<feature type="compositionally biased region" description="Polar residues" evidence="3">
    <location>
        <begin position="1065"/>
        <end position="1088"/>
    </location>
</feature>
<evidence type="ECO:0000313" key="6">
    <source>
        <dbReference type="Proteomes" id="UP000275267"/>
    </source>
</evidence>
<dbReference type="Proteomes" id="UP000275267">
    <property type="component" value="Unassembled WGS sequence"/>
</dbReference>
<dbReference type="SUPFAM" id="SSF46689">
    <property type="entry name" value="Homeodomain-like"/>
    <property type="match status" value="1"/>
</dbReference>
<feature type="domain" description="DIRP" evidence="4">
    <location>
        <begin position="632"/>
        <end position="733"/>
    </location>
</feature>
<evidence type="ECO:0000313" key="5">
    <source>
        <dbReference type="EMBL" id="RLM61147.1"/>
    </source>
</evidence>